<comment type="similarity">
    <text evidence="1">Belongs to the LysR transcriptional regulatory family.</text>
</comment>
<dbReference type="CDD" id="cd05466">
    <property type="entry name" value="PBP2_LTTR_substrate"/>
    <property type="match status" value="1"/>
</dbReference>
<name>A0A1J5R1C0_9ZZZZ</name>
<dbReference type="PANTHER" id="PTHR30126">
    <property type="entry name" value="HTH-TYPE TRANSCRIPTIONAL REGULATOR"/>
    <property type="match status" value="1"/>
</dbReference>
<accession>A0A1J5R1C0</accession>
<dbReference type="AlphaFoldDB" id="A0A1J5R1C0"/>
<evidence type="ECO:0000256" key="4">
    <source>
        <dbReference type="ARBA" id="ARBA00023163"/>
    </source>
</evidence>
<evidence type="ECO:0000313" key="6">
    <source>
        <dbReference type="EMBL" id="OIQ89258.1"/>
    </source>
</evidence>
<organism evidence="6">
    <name type="scientific">mine drainage metagenome</name>
    <dbReference type="NCBI Taxonomy" id="410659"/>
    <lineage>
        <taxon>unclassified sequences</taxon>
        <taxon>metagenomes</taxon>
        <taxon>ecological metagenomes</taxon>
    </lineage>
</organism>
<dbReference type="InterPro" id="IPR036390">
    <property type="entry name" value="WH_DNA-bd_sf"/>
</dbReference>
<evidence type="ECO:0000256" key="1">
    <source>
        <dbReference type="ARBA" id="ARBA00009437"/>
    </source>
</evidence>
<dbReference type="Gene3D" id="1.10.10.10">
    <property type="entry name" value="Winged helix-like DNA-binding domain superfamily/Winged helix DNA-binding domain"/>
    <property type="match status" value="1"/>
</dbReference>
<dbReference type="Pfam" id="PF03466">
    <property type="entry name" value="LysR_substrate"/>
    <property type="match status" value="1"/>
</dbReference>
<gene>
    <name evidence="6" type="primary">tfdS</name>
    <name evidence="6" type="ORF">GALL_288670</name>
</gene>
<dbReference type="SUPFAM" id="SSF46785">
    <property type="entry name" value="Winged helix' DNA-binding domain"/>
    <property type="match status" value="1"/>
</dbReference>
<keyword evidence="2" id="KW-0805">Transcription regulation</keyword>
<dbReference type="PANTHER" id="PTHR30126:SF39">
    <property type="entry name" value="HTH-TYPE TRANSCRIPTIONAL REGULATOR CYSL"/>
    <property type="match status" value="1"/>
</dbReference>
<evidence type="ECO:0000259" key="5">
    <source>
        <dbReference type="PROSITE" id="PS50931"/>
    </source>
</evidence>
<sequence>MDLVRLRSFVEVYRLRSLSSAARSLNLSQSNVSQHIAGLEVAIGGPLFERLARGVKPTAAADDLALDLGDLLDRAERALGKARARSSDLAGVVRIIGHADFLSHGISRHMPALLEAGLKIRLQPAHRDLLQQMLVDRHFDLGITAYPLVDGRLHSEIIREEPLHAVAAPETAERIGRAASLGQGLAAEPLLAYDITAPLVDRWLRAQRLGEVSPHPAVISPDLRTVSQIIQGGAGWSVLPEYLCREALAAGRLAVIGPPPSPALTNAYSLVWLPSMLRNPRIAYARQLLLRRLRA</sequence>
<protein>
    <submittedName>
        <fullName evidence="6">HTH-type transcriptional regulator TfdS</fullName>
    </submittedName>
</protein>
<dbReference type="Gene3D" id="3.40.190.10">
    <property type="entry name" value="Periplasmic binding protein-like II"/>
    <property type="match status" value="2"/>
</dbReference>
<dbReference type="Pfam" id="PF00126">
    <property type="entry name" value="HTH_1"/>
    <property type="match status" value="1"/>
</dbReference>
<evidence type="ECO:0000256" key="3">
    <source>
        <dbReference type="ARBA" id="ARBA00023125"/>
    </source>
</evidence>
<evidence type="ECO:0000256" key="2">
    <source>
        <dbReference type="ARBA" id="ARBA00023015"/>
    </source>
</evidence>
<comment type="caution">
    <text evidence="6">The sequence shown here is derived from an EMBL/GenBank/DDBJ whole genome shotgun (WGS) entry which is preliminary data.</text>
</comment>
<keyword evidence="4" id="KW-0804">Transcription</keyword>
<dbReference type="PROSITE" id="PS50931">
    <property type="entry name" value="HTH_LYSR"/>
    <property type="match status" value="1"/>
</dbReference>
<dbReference type="PRINTS" id="PR00039">
    <property type="entry name" value="HTHLYSR"/>
</dbReference>
<feature type="domain" description="HTH lysR-type" evidence="5">
    <location>
        <begin position="1"/>
        <end position="58"/>
    </location>
</feature>
<proteinExistence type="inferred from homology"/>
<dbReference type="InterPro" id="IPR000847">
    <property type="entry name" value="LysR_HTH_N"/>
</dbReference>
<dbReference type="GO" id="GO:0000976">
    <property type="term" value="F:transcription cis-regulatory region binding"/>
    <property type="evidence" value="ECO:0007669"/>
    <property type="project" value="TreeGrafter"/>
</dbReference>
<keyword evidence="3" id="KW-0238">DNA-binding</keyword>
<reference evidence="6" key="1">
    <citation type="submission" date="2016-10" db="EMBL/GenBank/DDBJ databases">
        <title>Sequence of Gallionella enrichment culture.</title>
        <authorList>
            <person name="Poehlein A."/>
            <person name="Muehling M."/>
            <person name="Daniel R."/>
        </authorList>
    </citation>
    <scope>NUCLEOTIDE SEQUENCE</scope>
</reference>
<dbReference type="InterPro" id="IPR036388">
    <property type="entry name" value="WH-like_DNA-bd_sf"/>
</dbReference>
<dbReference type="GO" id="GO:0003700">
    <property type="term" value="F:DNA-binding transcription factor activity"/>
    <property type="evidence" value="ECO:0007669"/>
    <property type="project" value="InterPro"/>
</dbReference>
<dbReference type="SUPFAM" id="SSF53850">
    <property type="entry name" value="Periplasmic binding protein-like II"/>
    <property type="match status" value="1"/>
</dbReference>
<dbReference type="InterPro" id="IPR005119">
    <property type="entry name" value="LysR_subst-bd"/>
</dbReference>
<dbReference type="EMBL" id="MLJW01000337">
    <property type="protein sequence ID" value="OIQ89258.1"/>
    <property type="molecule type" value="Genomic_DNA"/>
</dbReference>